<name>A0A9N8KYI0_CHRIL</name>
<feature type="signal peptide" evidence="1">
    <location>
        <begin position="1"/>
        <end position="21"/>
    </location>
</feature>
<dbReference type="EMBL" id="LR824028">
    <property type="protein sequence ID" value="CAD0205870.1"/>
    <property type="molecule type" value="Genomic_DNA"/>
</dbReference>
<gene>
    <name evidence="2" type="ORF">CINC_LOCUS8168</name>
</gene>
<evidence type="ECO:0000313" key="3">
    <source>
        <dbReference type="Proteomes" id="UP001154114"/>
    </source>
</evidence>
<keyword evidence="1" id="KW-0732">Signal</keyword>
<dbReference type="AlphaFoldDB" id="A0A9N8KYI0"/>
<dbReference type="Proteomes" id="UP001154114">
    <property type="component" value="Chromosome 25"/>
</dbReference>
<feature type="chain" id="PRO_5040262862" description="Secreted protein" evidence="1">
    <location>
        <begin position="22"/>
        <end position="107"/>
    </location>
</feature>
<evidence type="ECO:0008006" key="4">
    <source>
        <dbReference type="Google" id="ProtNLM"/>
    </source>
</evidence>
<keyword evidence="3" id="KW-1185">Reference proteome</keyword>
<organism evidence="2 3">
    <name type="scientific">Chrysodeixis includens</name>
    <name type="common">Soybean looper</name>
    <name type="synonym">Pseudoplusia includens</name>
    <dbReference type="NCBI Taxonomy" id="689277"/>
    <lineage>
        <taxon>Eukaryota</taxon>
        <taxon>Metazoa</taxon>
        <taxon>Ecdysozoa</taxon>
        <taxon>Arthropoda</taxon>
        <taxon>Hexapoda</taxon>
        <taxon>Insecta</taxon>
        <taxon>Pterygota</taxon>
        <taxon>Neoptera</taxon>
        <taxon>Endopterygota</taxon>
        <taxon>Lepidoptera</taxon>
        <taxon>Glossata</taxon>
        <taxon>Ditrysia</taxon>
        <taxon>Noctuoidea</taxon>
        <taxon>Noctuidae</taxon>
        <taxon>Plusiinae</taxon>
        <taxon>Chrysodeixis</taxon>
    </lineage>
</organism>
<evidence type="ECO:0000313" key="2">
    <source>
        <dbReference type="EMBL" id="CAD0205870.1"/>
    </source>
</evidence>
<proteinExistence type="predicted"/>
<protein>
    <recommendedName>
        <fullName evidence="4">Secreted protein</fullName>
    </recommendedName>
</protein>
<accession>A0A9N8KYI0</accession>
<sequence length="107" mass="12141">MASFGVFRFLVLLAALVWVLAEERNETQRRYPSTNGSWLCTSYAISKMGLIVEAVRPPEILPQRLQSGILQVWKRETPSLTVCSALSGHNTNRTTLKTWQLNHLSRV</sequence>
<reference evidence="2" key="1">
    <citation type="submission" date="2021-12" db="EMBL/GenBank/DDBJ databases">
        <authorList>
            <person name="King R."/>
        </authorList>
    </citation>
    <scope>NUCLEOTIDE SEQUENCE</scope>
</reference>
<dbReference type="OrthoDB" id="7485795at2759"/>
<evidence type="ECO:0000256" key="1">
    <source>
        <dbReference type="SAM" id="SignalP"/>
    </source>
</evidence>